<evidence type="ECO:0000313" key="3">
    <source>
        <dbReference type="EMBL" id="KAF5698772.1"/>
    </source>
</evidence>
<comment type="caution">
    <text evidence="3">The sequence shown here is derived from an EMBL/GenBank/DDBJ whole genome shotgun (WGS) entry which is preliminary data.</text>
</comment>
<feature type="non-terminal residue" evidence="3">
    <location>
        <position position="1"/>
    </location>
</feature>
<feature type="region of interest" description="Disordered" evidence="2">
    <location>
        <begin position="113"/>
        <end position="143"/>
    </location>
</feature>
<reference evidence="3 4" key="1">
    <citation type="submission" date="2020-05" db="EMBL/GenBank/DDBJ databases">
        <title>Identification and distribution of gene clusters putatively required for synthesis of sphingolipid metabolism inhibitors in phylogenetically diverse species of the filamentous fungus Fusarium.</title>
        <authorList>
            <person name="Kim H.-S."/>
            <person name="Busman M."/>
            <person name="Brown D.W."/>
            <person name="Divon H."/>
            <person name="Uhlig S."/>
            <person name="Proctor R.H."/>
        </authorList>
    </citation>
    <scope>NUCLEOTIDE SEQUENCE [LARGE SCALE GENOMIC DNA]</scope>
    <source>
        <strain evidence="3 4">NRRL 66235</strain>
    </source>
</reference>
<dbReference type="GO" id="GO:0046983">
    <property type="term" value="F:protein dimerization activity"/>
    <property type="evidence" value="ECO:0007669"/>
    <property type="project" value="InterPro"/>
</dbReference>
<dbReference type="Proteomes" id="UP000544331">
    <property type="component" value="Unassembled WGS sequence"/>
</dbReference>
<dbReference type="OrthoDB" id="3542681at2759"/>
<keyword evidence="1" id="KW-0175">Coiled coil</keyword>
<dbReference type="Gene3D" id="4.10.280.10">
    <property type="entry name" value="Helix-loop-helix DNA-binding domain"/>
    <property type="match status" value="1"/>
</dbReference>
<evidence type="ECO:0000256" key="2">
    <source>
        <dbReference type="SAM" id="MobiDB-lite"/>
    </source>
</evidence>
<dbReference type="EMBL" id="JAAOAN010000869">
    <property type="protein sequence ID" value="KAF5698772.1"/>
    <property type="molecule type" value="Genomic_DNA"/>
</dbReference>
<dbReference type="AlphaFoldDB" id="A0A8H6D0R5"/>
<keyword evidence="4" id="KW-1185">Reference proteome</keyword>
<accession>A0A8H6D0R5</accession>
<name>A0A8H6D0R5_9HYPO</name>
<proteinExistence type="predicted"/>
<sequence>SVFDNILNQFEQDPVFIDPSYKTPGHHLSAMSPIPHIPLTQPPLDPSWTETYKAGKHPSCLTDVDGDDNLLKKSKQTPHIISSDEQLDPAWSDMDQTTVPPQPLTAALSAQLGREKNNKEGLKDVSNNPTEVKMRSASFRPKKVHKHQLPAHILEARKSHNNVEKQYRTRLKLRFERLLAVLEASKVRDEVAGEGDSELPDLGYSRGEVLDAASQRILTLEEENRHLSIQIRNLEQGFMSR</sequence>
<evidence type="ECO:0000256" key="1">
    <source>
        <dbReference type="SAM" id="Coils"/>
    </source>
</evidence>
<protein>
    <submittedName>
        <fullName evidence="3">Allergen Fus c 3</fullName>
    </submittedName>
</protein>
<feature type="coiled-coil region" evidence="1">
    <location>
        <begin position="210"/>
        <end position="237"/>
    </location>
</feature>
<organism evidence="3 4">
    <name type="scientific">Fusarium mundagurra</name>
    <dbReference type="NCBI Taxonomy" id="1567541"/>
    <lineage>
        <taxon>Eukaryota</taxon>
        <taxon>Fungi</taxon>
        <taxon>Dikarya</taxon>
        <taxon>Ascomycota</taxon>
        <taxon>Pezizomycotina</taxon>
        <taxon>Sordariomycetes</taxon>
        <taxon>Hypocreomycetidae</taxon>
        <taxon>Hypocreales</taxon>
        <taxon>Nectriaceae</taxon>
        <taxon>Fusarium</taxon>
        <taxon>Fusarium fujikuroi species complex</taxon>
    </lineage>
</organism>
<evidence type="ECO:0000313" key="4">
    <source>
        <dbReference type="Proteomes" id="UP000544331"/>
    </source>
</evidence>
<gene>
    <name evidence="3" type="ORF">FMUND_14997</name>
</gene>
<feature type="compositionally biased region" description="Basic and acidic residues" evidence="2">
    <location>
        <begin position="113"/>
        <end position="123"/>
    </location>
</feature>
<dbReference type="SUPFAM" id="SSF47459">
    <property type="entry name" value="HLH, helix-loop-helix DNA-binding domain"/>
    <property type="match status" value="1"/>
</dbReference>
<dbReference type="InterPro" id="IPR036638">
    <property type="entry name" value="HLH_DNA-bd_sf"/>
</dbReference>